<sequence length="69" mass="7482">MGGFRFGVFAQLITSFALAVVFTVAAAGVGIFSIQKFNKGIEEVALSRLPINLVNKVKRLLPVRPCWCA</sequence>
<evidence type="ECO:0000313" key="2">
    <source>
        <dbReference type="EMBL" id="SCA58006.1"/>
    </source>
</evidence>
<proteinExistence type="predicted"/>
<dbReference type="RefSeq" id="WP_069190011.1">
    <property type="nucleotide sequence ID" value="NZ_FLYE01000047.1"/>
</dbReference>
<dbReference type="STRING" id="1867952.MTBPR1_80060"/>
<accession>A0A1C3RL49</accession>
<keyword evidence="1" id="KW-0472">Membrane</keyword>
<gene>
    <name evidence="2" type="ORF">MTBPR1_80060</name>
</gene>
<evidence type="ECO:0000313" key="3">
    <source>
        <dbReference type="Proteomes" id="UP000231658"/>
    </source>
</evidence>
<feature type="transmembrane region" description="Helical" evidence="1">
    <location>
        <begin position="6"/>
        <end position="32"/>
    </location>
</feature>
<keyword evidence="1" id="KW-1133">Transmembrane helix</keyword>
<keyword evidence="1" id="KW-0812">Transmembrane</keyword>
<reference evidence="2 3" key="1">
    <citation type="submission" date="2016-07" db="EMBL/GenBank/DDBJ databases">
        <authorList>
            <person name="Lefevre C.T."/>
        </authorList>
    </citation>
    <scope>NUCLEOTIDE SEQUENCE [LARGE SCALE GENOMIC DNA]</scope>
    <source>
        <strain evidence="2">PR1</strain>
    </source>
</reference>
<name>A0A1C3RL49_9PROT</name>
<dbReference type="Proteomes" id="UP000231658">
    <property type="component" value="Unassembled WGS sequence"/>
</dbReference>
<evidence type="ECO:0000256" key="1">
    <source>
        <dbReference type="SAM" id="Phobius"/>
    </source>
</evidence>
<dbReference type="AlphaFoldDB" id="A0A1C3RL49"/>
<protein>
    <submittedName>
        <fullName evidence="2">Uncharacterized protein</fullName>
    </submittedName>
</protein>
<organism evidence="2 3">
    <name type="scientific">Candidatus Terasakiella magnetica</name>
    <dbReference type="NCBI Taxonomy" id="1867952"/>
    <lineage>
        <taxon>Bacteria</taxon>
        <taxon>Pseudomonadati</taxon>
        <taxon>Pseudomonadota</taxon>
        <taxon>Alphaproteobacteria</taxon>
        <taxon>Rhodospirillales</taxon>
        <taxon>Terasakiellaceae</taxon>
        <taxon>Terasakiella</taxon>
    </lineage>
</organism>
<keyword evidence="3" id="KW-1185">Reference proteome</keyword>
<dbReference type="EMBL" id="FLYE01000047">
    <property type="protein sequence ID" value="SCA58006.1"/>
    <property type="molecule type" value="Genomic_DNA"/>
</dbReference>